<dbReference type="PANTHER" id="PTHR23079:SF55">
    <property type="entry name" value="RNA-DIRECTED RNA POLYMERASE"/>
    <property type="match status" value="1"/>
</dbReference>
<proteinExistence type="inferred from homology"/>
<evidence type="ECO:0000256" key="1">
    <source>
        <dbReference type="RuleBase" id="RU363098"/>
    </source>
</evidence>
<evidence type="ECO:0000313" key="3">
    <source>
        <dbReference type="EMBL" id="KAJ3488838.1"/>
    </source>
</evidence>
<dbReference type="Proteomes" id="UP001212997">
    <property type="component" value="Unassembled WGS sequence"/>
</dbReference>
<sequence length="1217" mass="137320">MEIFIDNVAYSVKPDQLKSKIADIIHSEEYSHHSTSPLNLDVFFFPLKSFHITQRGKLTFPTPEVGEQFLKDYGGDQPKKHITFGPRVLFRQSDKAPRKDVLDRIRYVPYAKAPAECSTEPEPELELESISIQHVQFGWECRDDVFSPEWEYDCGAPGITGGLVYNEAEREFRLEIDDGEKLYAVGILAAQVHWASAGVDMHGTPTIYFNLEYPPKYETDVSRQPFPLPTDETDLSNLSLKIEGLREITISDCINAINSIQPFLLALANRRRGRWQHLPIDNSHAEVSAYTSRSIRLVCRTSSDLDSFRRICRIARLHLQTSLFHVEHRHLFCPQIRDSYAEWCASLPFVVAFQVVSLTRELTLDLREMMSLRSCIDTLVDTKGANYVVGLLSQFATEAKKWRYEDSTNNPSGRIKTAEDLLLQCDKQFCPPDSSRNYPVSSDLFQCRHLTVTPTTIRLSGPLPERANRVLRLYPDNHDSFLRVRFVDETNVQFRFDYEVDGRGFIQRRVGSILREGISIAGKHFEFLAYTMSSLKEHAVWFVSEFVTEKGEVVNAKSIIEGIGIFDGLESDPKLTNCPARYGARISQAFTTTNSTESAEEAEIITEPDIKTSDGIWCFTDGIGTISQEYAESIWEKFCSSRKKKVETRMRPSVFQIRIMGSKGVLSVDSRLSGRVITLRPSMIKFHAPHSRDIEIAKVFNKPGSFYLNRYFIMILEGLGVPFDAFRDLQTEAIEDTNYSRASLTRSAQLMESHGLGASFRLPSVMLSLDKLGVGPLLHDEFWMRMLDVSVNDVLRGIKHHARIPVRDACTLVGVADIHGYLEEGQIFAHVVPANGQPERYLQGPILVSRSPTIHPGDVQIVHAIGTPPPGSSLESLTNCVVFSIKGSRPLPSYLGGGDLDGDEYCCIEDPSLHPPTTAPPARYAPAQRLTLDRRCTMSDVADFVTDYFSSDNVGIIASKWLITADQSEKGIFDEDCMTLSQLHSDAVDYPKNGLPVDFNRIPKSKSSQKPDWSAPETIPLGTNTAYYESQKAIGRLFREVKLPMQEKRSITQSFRENLRNDPVYAAVESRVANFIQIDVGDFANDTVSEMRRALASYASRLETICSGNTLDSQKAAMLTEEEAITGTIAAKCSQWRLRRDKISRLREQTSFLVRRISHQLSRGNELSDRKYLERAWVAYQIALLERNKGRFGSISFGWIALGEVFAAIRSIEQPIV</sequence>
<dbReference type="AlphaFoldDB" id="A0AAD5VAJ1"/>
<evidence type="ECO:0000259" key="2">
    <source>
        <dbReference type="Pfam" id="PF05183"/>
    </source>
</evidence>
<dbReference type="InterPro" id="IPR057596">
    <property type="entry name" value="RDRP_core"/>
</dbReference>
<comment type="similarity">
    <text evidence="1">Belongs to the RdRP family.</text>
</comment>
<dbReference type="Pfam" id="PF05183">
    <property type="entry name" value="RdRP"/>
    <property type="match status" value="1"/>
</dbReference>
<dbReference type="GO" id="GO:0031380">
    <property type="term" value="C:nuclear RNA-directed RNA polymerase complex"/>
    <property type="evidence" value="ECO:0007669"/>
    <property type="project" value="TreeGrafter"/>
</dbReference>
<feature type="domain" description="RDRP core" evidence="2">
    <location>
        <begin position="452"/>
        <end position="1041"/>
    </location>
</feature>
<keyword evidence="1" id="KW-0694">RNA-binding</keyword>
<name>A0AAD5VAJ1_9APHY</name>
<organism evidence="3 4">
    <name type="scientific">Meripilus lineatus</name>
    <dbReference type="NCBI Taxonomy" id="2056292"/>
    <lineage>
        <taxon>Eukaryota</taxon>
        <taxon>Fungi</taxon>
        <taxon>Dikarya</taxon>
        <taxon>Basidiomycota</taxon>
        <taxon>Agaricomycotina</taxon>
        <taxon>Agaricomycetes</taxon>
        <taxon>Polyporales</taxon>
        <taxon>Meripilaceae</taxon>
        <taxon>Meripilus</taxon>
    </lineage>
</organism>
<protein>
    <recommendedName>
        <fullName evidence="1">RNA-dependent RNA polymerase</fullName>
        <ecNumber evidence="1">2.7.7.48</ecNumber>
    </recommendedName>
</protein>
<keyword evidence="1" id="KW-0548">Nucleotidyltransferase</keyword>
<dbReference type="EC" id="2.7.7.48" evidence="1"/>
<dbReference type="PANTHER" id="PTHR23079">
    <property type="entry name" value="RNA-DEPENDENT RNA POLYMERASE"/>
    <property type="match status" value="1"/>
</dbReference>
<comment type="caution">
    <text evidence="3">The sequence shown here is derived from an EMBL/GenBank/DDBJ whole genome shotgun (WGS) entry which is preliminary data.</text>
</comment>
<keyword evidence="1" id="KW-0696">RNA-directed RNA polymerase</keyword>
<dbReference type="EMBL" id="JANAWD010000058">
    <property type="protein sequence ID" value="KAJ3488838.1"/>
    <property type="molecule type" value="Genomic_DNA"/>
</dbReference>
<comment type="catalytic activity">
    <reaction evidence="1">
        <text>RNA(n) + a ribonucleoside 5'-triphosphate = RNA(n+1) + diphosphate</text>
        <dbReference type="Rhea" id="RHEA:21248"/>
        <dbReference type="Rhea" id="RHEA-COMP:14527"/>
        <dbReference type="Rhea" id="RHEA-COMP:17342"/>
        <dbReference type="ChEBI" id="CHEBI:33019"/>
        <dbReference type="ChEBI" id="CHEBI:61557"/>
        <dbReference type="ChEBI" id="CHEBI:140395"/>
        <dbReference type="EC" id="2.7.7.48"/>
    </reaction>
</comment>
<gene>
    <name evidence="3" type="ORF">NLI96_g2550</name>
</gene>
<reference evidence="3" key="1">
    <citation type="submission" date="2022-07" db="EMBL/GenBank/DDBJ databases">
        <title>Genome Sequence of Physisporinus lineatus.</title>
        <authorList>
            <person name="Buettner E."/>
        </authorList>
    </citation>
    <scope>NUCLEOTIDE SEQUENCE</scope>
    <source>
        <strain evidence="3">VT162</strain>
    </source>
</reference>
<dbReference type="GO" id="GO:0003968">
    <property type="term" value="F:RNA-directed RNA polymerase activity"/>
    <property type="evidence" value="ECO:0007669"/>
    <property type="project" value="UniProtKB-KW"/>
</dbReference>
<accession>A0AAD5VAJ1</accession>
<dbReference type="InterPro" id="IPR007855">
    <property type="entry name" value="RDRP"/>
</dbReference>
<evidence type="ECO:0000313" key="4">
    <source>
        <dbReference type="Proteomes" id="UP001212997"/>
    </source>
</evidence>
<keyword evidence="4" id="KW-1185">Reference proteome</keyword>
<keyword evidence="1" id="KW-0808">Transferase</keyword>
<dbReference type="GO" id="GO:0030422">
    <property type="term" value="P:siRNA processing"/>
    <property type="evidence" value="ECO:0007669"/>
    <property type="project" value="TreeGrafter"/>
</dbReference>
<dbReference type="GO" id="GO:0003723">
    <property type="term" value="F:RNA binding"/>
    <property type="evidence" value="ECO:0007669"/>
    <property type="project" value="UniProtKB-KW"/>
</dbReference>